<dbReference type="RefSeq" id="WP_345339422.1">
    <property type="nucleotide sequence ID" value="NZ_BAABLI010000009.1"/>
</dbReference>
<name>A0ABW4XQJ7_9GAMM</name>
<keyword evidence="3" id="KW-1185">Reference proteome</keyword>
<sequence length="181" mass="19679">MKRRFGFTLIELVVVLLVVSILAVVAISKFINLSDDADRSQVAAVKASFAQAIDFSHFRWQTTNTNGPLNDLPDYAGGELDMNAEGYPLGIDKNNPMGAPRNVGRGDAGCTSLWTTLLDNPPTVSLNNDADYQAYRQRDSNGDRSICTFVYRANGDDAAPDSALLAIEYRSVDGTVTLIEN</sequence>
<feature type="transmembrane region" description="Helical" evidence="1">
    <location>
        <begin position="12"/>
        <end position="31"/>
    </location>
</feature>
<dbReference type="Gene3D" id="3.30.700.10">
    <property type="entry name" value="Glycoprotein, Type 4 Pilin"/>
    <property type="match status" value="1"/>
</dbReference>
<proteinExistence type="predicted"/>
<dbReference type="Pfam" id="PF07963">
    <property type="entry name" value="N_methyl"/>
    <property type="match status" value="1"/>
</dbReference>
<organism evidence="2 3">
    <name type="scientific">Corallincola platygyrae</name>
    <dbReference type="NCBI Taxonomy" id="1193278"/>
    <lineage>
        <taxon>Bacteria</taxon>
        <taxon>Pseudomonadati</taxon>
        <taxon>Pseudomonadota</taxon>
        <taxon>Gammaproteobacteria</taxon>
        <taxon>Alteromonadales</taxon>
        <taxon>Psychromonadaceae</taxon>
        <taxon>Corallincola</taxon>
    </lineage>
</organism>
<protein>
    <submittedName>
        <fullName evidence="2">Prepilin-type N-terminal cleavage/methylation domain-containing protein</fullName>
    </submittedName>
</protein>
<reference evidence="3" key="1">
    <citation type="journal article" date="2019" name="Int. J. Syst. Evol. Microbiol.">
        <title>The Global Catalogue of Microorganisms (GCM) 10K type strain sequencing project: providing services to taxonomists for standard genome sequencing and annotation.</title>
        <authorList>
            <consortium name="The Broad Institute Genomics Platform"/>
            <consortium name="The Broad Institute Genome Sequencing Center for Infectious Disease"/>
            <person name="Wu L."/>
            <person name="Ma J."/>
        </authorList>
    </citation>
    <scope>NUCLEOTIDE SEQUENCE [LARGE SCALE GENOMIC DNA]</scope>
    <source>
        <strain evidence="3">CGMCC 1.10992</strain>
    </source>
</reference>
<keyword evidence="1" id="KW-1133">Transmembrane helix</keyword>
<evidence type="ECO:0000313" key="2">
    <source>
        <dbReference type="EMBL" id="MFD2096728.1"/>
    </source>
</evidence>
<dbReference type="NCBIfam" id="TIGR02532">
    <property type="entry name" value="IV_pilin_GFxxxE"/>
    <property type="match status" value="1"/>
</dbReference>
<comment type="caution">
    <text evidence="2">The sequence shown here is derived from an EMBL/GenBank/DDBJ whole genome shotgun (WGS) entry which is preliminary data.</text>
</comment>
<dbReference type="Proteomes" id="UP001597380">
    <property type="component" value="Unassembled WGS sequence"/>
</dbReference>
<keyword evidence="1" id="KW-0472">Membrane</keyword>
<evidence type="ECO:0000256" key="1">
    <source>
        <dbReference type="SAM" id="Phobius"/>
    </source>
</evidence>
<dbReference type="EMBL" id="JBHUHT010000013">
    <property type="protein sequence ID" value="MFD2096728.1"/>
    <property type="molecule type" value="Genomic_DNA"/>
</dbReference>
<accession>A0ABW4XQJ7</accession>
<dbReference type="InterPro" id="IPR045584">
    <property type="entry name" value="Pilin-like"/>
</dbReference>
<keyword evidence="1" id="KW-0812">Transmembrane</keyword>
<evidence type="ECO:0000313" key="3">
    <source>
        <dbReference type="Proteomes" id="UP001597380"/>
    </source>
</evidence>
<dbReference type="InterPro" id="IPR012902">
    <property type="entry name" value="N_methyl_site"/>
</dbReference>
<gene>
    <name evidence="2" type="ORF">ACFSJ3_12090</name>
</gene>
<dbReference type="SUPFAM" id="SSF54523">
    <property type="entry name" value="Pili subunits"/>
    <property type="match status" value="1"/>
</dbReference>